<feature type="region of interest" description="Disordered" evidence="1">
    <location>
        <begin position="132"/>
        <end position="199"/>
    </location>
</feature>
<evidence type="ECO:0000313" key="2">
    <source>
        <dbReference type="EMBL" id="KAL0356903.1"/>
    </source>
</evidence>
<evidence type="ECO:0000256" key="1">
    <source>
        <dbReference type="SAM" id="MobiDB-lite"/>
    </source>
</evidence>
<proteinExistence type="predicted"/>
<gene>
    <name evidence="2" type="ORF">Scaly_1376000</name>
</gene>
<comment type="caution">
    <text evidence="2">The sequence shown here is derived from an EMBL/GenBank/DDBJ whole genome shotgun (WGS) entry which is preliminary data.</text>
</comment>
<reference evidence="2" key="1">
    <citation type="submission" date="2020-06" db="EMBL/GenBank/DDBJ databases">
        <authorList>
            <person name="Li T."/>
            <person name="Hu X."/>
            <person name="Zhang T."/>
            <person name="Song X."/>
            <person name="Zhang H."/>
            <person name="Dai N."/>
            <person name="Sheng W."/>
            <person name="Hou X."/>
            <person name="Wei L."/>
        </authorList>
    </citation>
    <scope>NUCLEOTIDE SEQUENCE</scope>
    <source>
        <strain evidence="2">KEN8</strain>
        <tissue evidence="2">Leaf</tissue>
    </source>
</reference>
<organism evidence="2">
    <name type="scientific">Sesamum calycinum</name>
    <dbReference type="NCBI Taxonomy" id="2727403"/>
    <lineage>
        <taxon>Eukaryota</taxon>
        <taxon>Viridiplantae</taxon>
        <taxon>Streptophyta</taxon>
        <taxon>Embryophyta</taxon>
        <taxon>Tracheophyta</taxon>
        <taxon>Spermatophyta</taxon>
        <taxon>Magnoliopsida</taxon>
        <taxon>eudicotyledons</taxon>
        <taxon>Gunneridae</taxon>
        <taxon>Pentapetalae</taxon>
        <taxon>asterids</taxon>
        <taxon>lamiids</taxon>
        <taxon>Lamiales</taxon>
        <taxon>Pedaliaceae</taxon>
        <taxon>Sesamum</taxon>
    </lineage>
</organism>
<dbReference type="PANTHER" id="PTHR35109">
    <property type="entry name" value="GLUTAMATE RACEMASE"/>
    <property type="match status" value="1"/>
</dbReference>
<dbReference type="PANTHER" id="PTHR35109:SF1">
    <property type="entry name" value="GLUTAMATE RACEMASE"/>
    <property type="match status" value="1"/>
</dbReference>
<protein>
    <submittedName>
        <fullName evidence="2">E3 ubiquitin-protein ligase RHY1A</fullName>
    </submittedName>
</protein>
<dbReference type="EMBL" id="JACGWM010000008">
    <property type="protein sequence ID" value="KAL0356903.1"/>
    <property type="molecule type" value="Genomic_DNA"/>
</dbReference>
<accession>A0AAW2PPB6</accession>
<feature type="compositionally biased region" description="Basic and acidic residues" evidence="1">
    <location>
        <begin position="144"/>
        <end position="155"/>
    </location>
</feature>
<feature type="compositionally biased region" description="Polar residues" evidence="1">
    <location>
        <begin position="187"/>
        <end position="199"/>
    </location>
</feature>
<feature type="compositionally biased region" description="Basic and acidic residues" evidence="1">
    <location>
        <begin position="173"/>
        <end position="185"/>
    </location>
</feature>
<reference evidence="2" key="2">
    <citation type="journal article" date="2024" name="Plant">
        <title>Genomic evolution and insights into agronomic trait innovations of Sesamum species.</title>
        <authorList>
            <person name="Miao H."/>
            <person name="Wang L."/>
            <person name="Qu L."/>
            <person name="Liu H."/>
            <person name="Sun Y."/>
            <person name="Le M."/>
            <person name="Wang Q."/>
            <person name="Wei S."/>
            <person name="Zheng Y."/>
            <person name="Lin W."/>
            <person name="Duan Y."/>
            <person name="Cao H."/>
            <person name="Xiong S."/>
            <person name="Wang X."/>
            <person name="Wei L."/>
            <person name="Li C."/>
            <person name="Ma Q."/>
            <person name="Ju M."/>
            <person name="Zhao R."/>
            <person name="Li G."/>
            <person name="Mu C."/>
            <person name="Tian Q."/>
            <person name="Mei H."/>
            <person name="Zhang T."/>
            <person name="Gao T."/>
            <person name="Zhang H."/>
        </authorList>
    </citation>
    <scope>NUCLEOTIDE SEQUENCE</scope>
    <source>
        <strain evidence="2">KEN8</strain>
    </source>
</reference>
<dbReference type="AlphaFoldDB" id="A0AAW2PPB6"/>
<sequence length="350" mass="39782">MSKFVGSDHEKKEIMEVDDGQPGAVHERSRWLPHPRSGIYFPEGHEWVMDGVPDNAATFDRTVWLRTTDELLDRSIFVNREPTVVNWSCMTSASELFYNRRSRYGRNSDPFGVGSDWGSPPPVYRANRRHRHYNSAGGNHTRRDRLDPDGCDPLRRALHNPRQPLPHRPSHPPQERESNRLEEGGHQFSSGNGSHSVNHVNTRDRLRYSGNDRPTDRLPGAVLLARERLLQRLRGVTLSSSRRSNRSSSSSHRNDIAIADDFRLVDAGDWETEISREWLAAMDPLTNSVGQQISKRPPGLTQEALSCLPVEFFCVPEESDEHGMSRALRECSICLEFLGGRRANTATMWA</sequence>
<name>A0AAW2PPB6_9LAMI</name>